<dbReference type="SUPFAM" id="SSF51735">
    <property type="entry name" value="NAD(P)-binding Rossmann-fold domains"/>
    <property type="match status" value="1"/>
</dbReference>
<name>A0A9P0N2J0_SPOLI</name>
<dbReference type="Pfam" id="PF00056">
    <property type="entry name" value="Ldh_1_N"/>
    <property type="match status" value="1"/>
</dbReference>
<evidence type="ECO:0000256" key="6">
    <source>
        <dbReference type="SAM" id="MobiDB-lite"/>
    </source>
</evidence>
<protein>
    <recommendedName>
        <fullName evidence="2">Malate dehydrogenase, mitochondrial</fullName>
        <ecNumber evidence="1">1.1.1.37</ecNumber>
    </recommendedName>
</protein>
<evidence type="ECO:0000259" key="8">
    <source>
        <dbReference type="Pfam" id="PF02866"/>
    </source>
</evidence>
<feature type="domain" description="Lactate/malate dehydrogenase N-terminal" evidence="7">
    <location>
        <begin position="125"/>
        <end position="288"/>
    </location>
</feature>
<keyword evidence="3" id="KW-0816">Tricarboxylic acid cycle</keyword>
<dbReference type="AlphaFoldDB" id="A0A9P0N2J0"/>
<evidence type="ECO:0000256" key="5">
    <source>
        <dbReference type="ARBA" id="ARBA00023027"/>
    </source>
</evidence>
<dbReference type="Gene3D" id="3.90.110.10">
    <property type="entry name" value="Lactate dehydrogenase/glycoside hydrolase, family 4, C-terminal"/>
    <property type="match status" value="1"/>
</dbReference>
<reference evidence="9" key="1">
    <citation type="submission" date="2022-02" db="EMBL/GenBank/DDBJ databases">
        <authorList>
            <person name="King R."/>
        </authorList>
    </citation>
    <scope>NUCLEOTIDE SEQUENCE</scope>
</reference>
<evidence type="ECO:0000313" key="9">
    <source>
        <dbReference type="EMBL" id="CAH1639247.1"/>
    </source>
</evidence>
<dbReference type="InterPro" id="IPR022383">
    <property type="entry name" value="Lactate/malate_DH_C"/>
</dbReference>
<evidence type="ECO:0000256" key="4">
    <source>
        <dbReference type="ARBA" id="ARBA00023002"/>
    </source>
</evidence>
<keyword evidence="5" id="KW-0520">NAD</keyword>
<accession>A0A9P0N2J0</accession>
<dbReference type="InterPro" id="IPR036291">
    <property type="entry name" value="NAD(P)-bd_dom_sf"/>
</dbReference>
<dbReference type="InterPro" id="IPR001236">
    <property type="entry name" value="Lactate/malate_DH_N"/>
</dbReference>
<dbReference type="Gene3D" id="3.40.50.720">
    <property type="entry name" value="NAD(P)-binding Rossmann-like Domain"/>
    <property type="match status" value="1"/>
</dbReference>
<dbReference type="SUPFAM" id="SSF56327">
    <property type="entry name" value="LDH C-terminal domain-like"/>
    <property type="match status" value="1"/>
</dbReference>
<proteinExistence type="predicted"/>
<dbReference type="PANTHER" id="PTHR11540:SF16">
    <property type="entry name" value="MALATE DEHYDROGENASE, MITOCHONDRIAL"/>
    <property type="match status" value="1"/>
</dbReference>
<evidence type="ECO:0000256" key="2">
    <source>
        <dbReference type="ARBA" id="ARBA00016075"/>
    </source>
</evidence>
<dbReference type="GO" id="GO:0006099">
    <property type="term" value="P:tricarboxylic acid cycle"/>
    <property type="evidence" value="ECO:0007669"/>
    <property type="project" value="UniProtKB-KW"/>
</dbReference>
<keyword evidence="4" id="KW-0560">Oxidoreductase</keyword>
<dbReference type="GO" id="GO:0030060">
    <property type="term" value="F:L-malate dehydrogenase (NAD+) activity"/>
    <property type="evidence" value="ECO:0007669"/>
    <property type="project" value="UniProtKB-EC"/>
</dbReference>
<evidence type="ECO:0000256" key="1">
    <source>
        <dbReference type="ARBA" id="ARBA00012995"/>
    </source>
</evidence>
<dbReference type="PANTHER" id="PTHR11540">
    <property type="entry name" value="MALATE AND LACTATE DEHYDROGENASE"/>
    <property type="match status" value="1"/>
</dbReference>
<dbReference type="EC" id="1.1.1.37" evidence="1"/>
<keyword evidence="10" id="KW-1185">Reference proteome</keyword>
<dbReference type="Pfam" id="PF02866">
    <property type="entry name" value="Ldh_1_C"/>
    <property type="match status" value="1"/>
</dbReference>
<feature type="domain" description="Lactate/malate dehydrogenase C-terminal" evidence="8">
    <location>
        <begin position="295"/>
        <end position="448"/>
    </location>
</feature>
<evidence type="ECO:0000256" key="3">
    <source>
        <dbReference type="ARBA" id="ARBA00022532"/>
    </source>
</evidence>
<sequence length="493" mass="54875">MSRTLEFWSHVVSSSRILNCQAVESILSRCYTKKARNDGCSRAHVDIPPPVDPNCPQPCERRKKKKEGILHKIKLKVIEGGTNFGTPFRRLECKAVCTEKEPPPKALPEPKKKHPPMPEPRPGVQVSVLGADTAIGQYLALLLKQCSCIKKLRLYEAKDSQGCTRDLCSVVQDLQHINTNCLVQAFSCACYELERCLQFYFFILIFSHFQQNSDIVLILESGYLNVDMPFEKRFLYQAPIVKCYADAIANECPKAFIIVGATPIDCMVPLIAETLKETGWYDPNKLLGSLAVPEMRASTLAARALCLEPRYTRVPCVGGTEGDTLVPLFSKAVEYFDFAQHNAEMMTEAVRNAPAGVSRCDGPCQRAGDLSEAHALAGLVTSVAHALLCHDIPRVTGFVETDLGQVISPARFIAGPVEIGGSGIIRNLGLPKMTDHETTCMNLALSSLSYKQCMVYDWYYKYCSSSTRLDACQFEFFCPRSYRRFDDCAYANV</sequence>
<dbReference type="Proteomes" id="UP001153321">
    <property type="component" value="Chromosome 19"/>
</dbReference>
<evidence type="ECO:0000259" key="7">
    <source>
        <dbReference type="Pfam" id="PF00056"/>
    </source>
</evidence>
<evidence type="ECO:0000313" key="10">
    <source>
        <dbReference type="Proteomes" id="UP001153321"/>
    </source>
</evidence>
<feature type="region of interest" description="Disordered" evidence="6">
    <location>
        <begin position="100"/>
        <end position="120"/>
    </location>
</feature>
<organism evidence="9 10">
    <name type="scientific">Spodoptera littoralis</name>
    <name type="common">Egyptian cotton leafworm</name>
    <dbReference type="NCBI Taxonomy" id="7109"/>
    <lineage>
        <taxon>Eukaryota</taxon>
        <taxon>Metazoa</taxon>
        <taxon>Ecdysozoa</taxon>
        <taxon>Arthropoda</taxon>
        <taxon>Hexapoda</taxon>
        <taxon>Insecta</taxon>
        <taxon>Pterygota</taxon>
        <taxon>Neoptera</taxon>
        <taxon>Endopterygota</taxon>
        <taxon>Lepidoptera</taxon>
        <taxon>Glossata</taxon>
        <taxon>Ditrysia</taxon>
        <taxon>Noctuoidea</taxon>
        <taxon>Noctuidae</taxon>
        <taxon>Amphipyrinae</taxon>
        <taxon>Spodoptera</taxon>
    </lineage>
</organism>
<dbReference type="InterPro" id="IPR015955">
    <property type="entry name" value="Lactate_DH/Glyco_Ohase_4_C"/>
</dbReference>
<dbReference type="GO" id="GO:0005739">
    <property type="term" value="C:mitochondrion"/>
    <property type="evidence" value="ECO:0007669"/>
    <property type="project" value="TreeGrafter"/>
</dbReference>
<dbReference type="EMBL" id="LR824550">
    <property type="protein sequence ID" value="CAH1639247.1"/>
    <property type="molecule type" value="Genomic_DNA"/>
</dbReference>
<gene>
    <name evidence="9" type="ORF">SPLIT_LOCUS4604</name>
</gene>